<keyword evidence="3" id="KW-1185">Reference proteome</keyword>
<evidence type="ECO:0000256" key="1">
    <source>
        <dbReference type="SAM" id="Phobius"/>
    </source>
</evidence>
<name>A0A1G7GQ19_9RHOB</name>
<keyword evidence="1" id="KW-0472">Membrane</keyword>
<organism evidence="2 3">
    <name type="scientific">Paracoccus isoporae</name>
    <dbReference type="NCBI Taxonomy" id="591205"/>
    <lineage>
        <taxon>Bacteria</taxon>
        <taxon>Pseudomonadati</taxon>
        <taxon>Pseudomonadota</taxon>
        <taxon>Alphaproteobacteria</taxon>
        <taxon>Rhodobacterales</taxon>
        <taxon>Paracoccaceae</taxon>
        <taxon>Paracoccus</taxon>
    </lineage>
</organism>
<reference evidence="2 3" key="1">
    <citation type="submission" date="2016-10" db="EMBL/GenBank/DDBJ databases">
        <authorList>
            <person name="de Groot N.N."/>
        </authorList>
    </citation>
    <scope>NUCLEOTIDE SEQUENCE [LARGE SCALE GENOMIC DNA]</scope>
    <source>
        <strain evidence="2 3">DSM 22220</strain>
    </source>
</reference>
<sequence length="97" mass="10682">MNAPEGGFTGALRLVGFVLGVAGAFVFLPEAFGRTWPWLSSQVLQYYGPDVRAWAPTFWHCVLVLSIYALIRAALYFAVSLLGFVLAFALLARRGRD</sequence>
<dbReference type="RefSeq" id="WP_090525457.1">
    <property type="nucleotide sequence ID" value="NZ_FNAH01000014.1"/>
</dbReference>
<accession>A0A1G7GQ19</accession>
<dbReference type="EMBL" id="FNAH01000014">
    <property type="protein sequence ID" value="SDE90240.1"/>
    <property type="molecule type" value="Genomic_DNA"/>
</dbReference>
<protein>
    <submittedName>
        <fullName evidence="2">Uncharacterized protein</fullName>
    </submittedName>
</protein>
<feature type="transmembrane region" description="Helical" evidence="1">
    <location>
        <begin position="75"/>
        <end position="92"/>
    </location>
</feature>
<gene>
    <name evidence="2" type="ORF">SAMN05421538_11436</name>
</gene>
<feature type="transmembrane region" description="Helical" evidence="1">
    <location>
        <begin position="12"/>
        <end position="32"/>
    </location>
</feature>
<evidence type="ECO:0000313" key="3">
    <source>
        <dbReference type="Proteomes" id="UP000199344"/>
    </source>
</evidence>
<keyword evidence="1" id="KW-0812">Transmembrane</keyword>
<dbReference type="AlphaFoldDB" id="A0A1G7GQ19"/>
<keyword evidence="1" id="KW-1133">Transmembrane helix</keyword>
<proteinExistence type="predicted"/>
<evidence type="ECO:0000313" key="2">
    <source>
        <dbReference type="EMBL" id="SDE90240.1"/>
    </source>
</evidence>
<dbReference type="STRING" id="591205.SAMN05421538_11436"/>
<dbReference type="Proteomes" id="UP000199344">
    <property type="component" value="Unassembled WGS sequence"/>
</dbReference>